<dbReference type="OrthoDB" id="981191at2"/>
<reference evidence="1 2" key="1">
    <citation type="submission" date="2018-12" db="EMBL/GenBank/DDBJ databases">
        <title>Complete genome sequence of Flaviflexus salsibiostraticola KCTC 33148.</title>
        <authorList>
            <person name="Bae J.-W."/>
        </authorList>
    </citation>
    <scope>NUCLEOTIDE SEQUENCE [LARGE SCALE GENOMIC DNA]</scope>
    <source>
        <strain evidence="1 2">KCTC 33148</strain>
    </source>
</reference>
<dbReference type="AlphaFoldDB" id="A0A3Q8WU87"/>
<keyword evidence="2" id="KW-1185">Reference proteome</keyword>
<name>A0A3Q8WU87_9ACTO</name>
<evidence type="ECO:0000313" key="2">
    <source>
        <dbReference type="Proteomes" id="UP000270021"/>
    </source>
</evidence>
<sequence>MENWKLTYDGKEYWVTKEAAQELRDADTSGEAGPAWFGVRTSAERWLHIRLTHGVGMTLEEF</sequence>
<dbReference type="Proteomes" id="UP000270021">
    <property type="component" value="Chromosome"/>
</dbReference>
<dbReference type="EMBL" id="CP034438">
    <property type="protein sequence ID" value="AZN30462.1"/>
    <property type="molecule type" value="Genomic_DNA"/>
</dbReference>
<proteinExistence type="predicted"/>
<accession>A0A3Q8WU87</accession>
<protein>
    <submittedName>
        <fullName evidence="1">Uncharacterized protein</fullName>
    </submittedName>
</protein>
<organism evidence="1 2">
    <name type="scientific">Flaviflexus salsibiostraticola</name>
    <dbReference type="NCBI Taxonomy" id="1282737"/>
    <lineage>
        <taxon>Bacteria</taxon>
        <taxon>Bacillati</taxon>
        <taxon>Actinomycetota</taxon>
        <taxon>Actinomycetes</taxon>
        <taxon>Actinomycetales</taxon>
        <taxon>Actinomycetaceae</taxon>
        <taxon>Flaviflexus</taxon>
    </lineage>
</organism>
<gene>
    <name evidence="1" type="ORF">EJO69_09200</name>
</gene>
<dbReference type="KEGG" id="fsl:EJO69_09200"/>
<dbReference type="RefSeq" id="WP_126041218.1">
    <property type="nucleotide sequence ID" value="NZ_CP034438.1"/>
</dbReference>
<evidence type="ECO:0000313" key="1">
    <source>
        <dbReference type="EMBL" id="AZN30462.1"/>
    </source>
</evidence>